<dbReference type="InterPro" id="IPR047146">
    <property type="entry name" value="Cyt_P450_E_CYP52_fungi"/>
</dbReference>
<keyword evidence="6 8" id="KW-0408">Iron</keyword>
<comment type="cofactor">
    <cofactor evidence="1 8">
        <name>heme</name>
        <dbReference type="ChEBI" id="CHEBI:30413"/>
    </cofactor>
</comment>
<keyword evidence="11" id="KW-1185">Reference proteome</keyword>
<dbReference type="PRINTS" id="PR00464">
    <property type="entry name" value="EP450II"/>
</dbReference>
<evidence type="ECO:0000256" key="3">
    <source>
        <dbReference type="ARBA" id="ARBA00022617"/>
    </source>
</evidence>
<keyword evidence="3 8" id="KW-0349">Heme</keyword>
<dbReference type="PANTHER" id="PTHR24287">
    <property type="entry name" value="P450, PUTATIVE (EUROFUNG)-RELATED"/>
    <property type="match status" value="1"/>
</dbReference>
<dbReference type="GO" id="GO:0020037">
    <property type="term" value="F:heme binding"/>
    <property type="evidence" value="ECO:0007669"/>
    <property type="project" value="InterPro"/>
</dbReference>
<dbReference type="PRINTS" id="PR00385">
    <property type="entry name" value="P450"/>
</dbReference>
<evidence type="ECO:0000313" key="10">
    <source>
        <dbReference type="EMBL" id="KAI3405951.1"/>
    </source>
</evidence>
<evidence type="ECO:0000256" key="7">
    <source>
        <dbReference type="ARBA" id="ARBA00023033"/>
    </source>
</evidence>
<evidence type="ECO:0000256" key="4">
    <source>
        <dbReference type="ARBA" id="ARBA00022723"/>
    </source>
</evidence>
<dbReference type="InterPro" id="IPR017972">
    <property type="entry name" value="Cyt_P450_CS"/>
</dbReference>
<feature type="binding site" description="axial binding residue" evidence="8">
    <location>
        <position position="465"/>
    </location>
    <ligand>
        <name>heme</name>
        <dbReference type="ChEBI" id="CHEBI:30413"/>
    </ligand>
    <ligandPart>
        <name>Fe</name>
        <dbReference type="ChEBI" id="CHEBI:18248"/>
    </ligandPart>
</feature>
<dbReference type="GO" id="GO:0005506">
    <property type="term" value="F:iron ion binding"/>
    <property type="evidence" value="ECO:0007669"/>
    <property type="project" value="InterPro"/>
</dbReference>
<dbReference type="InterPro" id="IPR002402">
    <property type="entry name" value="Cyt_P450_E_grp-II"/>
</dbReference>
<dbReference type="CDD" id="cd11063">
    <property type="entry name" value="CYP52"/>
    <property type="match status" value="1"/>
</dbReference>
<gene>
    <name evidence="10" type="ORF">KGF56_001170</name>
</gene>
<dbReference type="SUPFAM" id="SSF48264">
    <property type="entry name" value="Cytochrome P450"/>
    <property type="match status" value="1"/>
</dbReference>
<evidence type="ECO:0000313" key="11">
    <source>
        <dbReference type="Proteomes" id="UP001202479"/>
    </source>
</evidence>
<dbReference type="InterPro" id="IPR036396">
    <property type="entry name" value="Cyt_P450_sf"/>
</dbReference>
<keyword evidence="7 9" id="KW-0503">Monooxygenase</keyword>
<dbReference type="PANTHER" id="PTHR24287:SF1">
    <property type="entry name" value="P450, PUTATIVE (EUROFUNG)-RELATED"/>
    <property type="match status" value="1"/>
</dbReference>
<dbReference type="GeneID" id="73378787"/>
<dbReference type="Gene3D" id="1.10.630.10">
    <property type="entry name" value="Cytochrome P450"/>
    <property type="match status" value="1"/>
</dbReference>
<evidence type="ECO:0000256" key="1">
    <source>
        <dbReference type="ARBA" id="ARBA00001971"/>
    </source>
</evidence>
<comment type="similarity">
    <text evidence="2 9">Belongs to the cytochrome P450 family.</text>
</comment>
<keyword evidence="5 9" id="KW-0560">Oxidoreductase</keyword>
<reference evidence="10" key="1">
    <citation type="journal article" date="2022" name="DNA Res.">
        <title>Genome analysis of five recently described species of the CUG-Ser clade uncovers Candida theae as a new hybrid lineage with pathogenic potential in the Candida parapsilosis species complex.</title>
        <authorList>
            <person name="Mixao V."/>
            <person name="Del Olmo V."/>
            <person name="Hegedusova E."/>
            <person name="Saus E."/>
            <person name="Pryszcz L."/>
            <person name="Cillingova A."/>
            <person name="Nosek J."/>
            <person name="Gabaldon T."/>
        </authorList>
    </citation>
    <scope>NUCLEOTIDE SEQUENCE</scope>
    <source>
        <strain evidence="10">CBS 10844</strain>
    </source>
</reference>
<organism evidence="10 11">
    <name type="scientific">Candida oxycetoniae</name>
    <dbReference type="NCBI Taxonomy" id="497107"/>
    <lineage>
        <taxon>Eukaryota</taxon>
        <taxon>Fungi</taxon>
        <taxon>Dikarya</taxon>
        <taxon>Ascomycota</taxon>
        <taxon>Saccharomycotina</taxon>
        <taxon>Pichiomycetes</taxon>
        <taxon>Debaryomycetaceae</taxon>
        <taxon>Candida/Lodderomyces clade</taxon>
        <taxon>Candida</taxon>
    </lineage>
</organism>
<dbReference type="GO" id="GO:0016712">
    <property type="term" value="F:oxidoreductase activity, acting on paired donors, with incorporation or reduction of molecular oxygen, reduced flavin or flavoprotein as one donor, and incorporation of one atom of oxygen"/>
    <property type="evidence" value="ECO:0007669"/>
    <property type="project" value="InterPro"/>
</dbReference>
<evidence type="ECO:0000256" key="6">
    <source>
        <dbReference type="ARBA" id="ARBA00023004"/>
    </source>
</evidence>
<dbReference type="EMBL" id="JAHUZD010000026">
    <property type="protein sequence ID" value="KAI3405951.1"/>
    <property type="molecule type" value="Genomic_DNA"/>
</dbReference>
<dbReference type="RefSeq" id="XP_049181696.1">
    <property type="nucleotide sequence ID" value="XM_049322265.1"/>
</dbReference>
<accession>A0AAI9WZ19</accession>
<dbReference type="Proteomes" id="UP001202479">
    <property type="component" value="Unassembled WGS sequence"/>
</dbReference>
<dbReference type="PRINTS" id="PR01239">
    <property type="entry name" value="EP450IICYP52"/>
</dbReference>
<dbReference type="AlphaFoldDB" id="A0AAI9WZ19"/>
<dbReference type="InterPro" id="IPR002974">
    <property type="entry name" value="Cyt_P450_E_CYP52_ascomycetes"/>
</dbReference>
<proteinExistence type="inferred from homology"/>
<dbReference type="Pfam" id="PF00067">
    <property type="entry name" value="p450"/>
    <property type="match status" value="1"/>
</dbReference>
<sequence>MTDLLLFITQFWYISIPAVFVVCRLAKYLHLRYVIKQLGAKPFTNVRKDGRFGFKSGKDAIKAKNEGRGIDDAQERFYLVDNPQVPTYRELIFGTPLVFTKDPENIKAMLATQFSDFSLGHRYTYFKPLLGKGIFTLDHEGWRDSRAMLRPQFAREQVAHVNSLEPHIQFLFKHIDKNNGEYFDIQELFFRFTVDSATEFLFGSSVSSLQDESIGCDTSSLDFAGRKQFAKSFNISQNYLATRSLMQNLYWLINPKEFQQCNQIVHEFSDYYVKKVLSYSPEELEKKSNGYVFLYELAKQTRDPIVLRDQALNILLAGRDTTAGLLSFAIFELARNPDSWQKLREEVLDKFGPSELQDITFENLKKCEYLKAVLNETLRMYPSVPRNARVATKNTTLPHGGGPDGASPIFIPKSSTVVYNISACQMDPRYYGKDVKLFRPERWWEESTRKLGWAYLPFNGGPRICLGQQFALTEASYVITRLAQTYSKLELKPGFKYPPLKLSHLTACLYEGDWVKMEK</sequence>
<comment type="caution">
    <text evidence="10">The sequence shown here is derived from an EMBL/GenBank/DDBJ whole genome shotgun (WGS) entry which is preliminary data.</text>
</comment>
<evidence type="ECO:0000256" key="8">
    <source>
        <dbReference type="PIRSR" id="PIRSR602402-1"/>
    </source>
</evidence>
<evidence type="ECO:0000256" key="5">
    <source>
        <dbReference type="ARBA" id="ARBA00023002"/>
    </source>
</evidence>
<evidence type="ECO:0000256" key="9">
    <source>
        <dbReference type="RuleBase" id="RU000461"/>
    </source>
</evidence>
<dbReference type="InterPro" id="IPR001128">
    <property type="entry name" value="Cyt_P450"/>
</dbReference>
<name>A0AAI9WZ19_9ASCO</name>
<dbReference type="PROSITE" id="PS00086">
    <property type="entry name" value="CYTOCHROME_P450"/>
    <property type="match status" value="1"/>
</dbReference>
<protein>
    <submittedName>
        <fullName evidence="10">Uncharacterized protein</fullName>
    </submittedName>
</protein>
<keyword evidence="4 8" id="KW-0479">Metal-binding</keyword>
<evidence type="ECO:0000256" key="2">
    <source>
        <dbReference type="ARBA" id="ARBA00010617"/>
    </source>
</evidence>